<reference evidence="1" key="2">
    <citation type="submission" date="2015-03" db="EMBL/GenBank/DDBJ databases">
        <authorList>
            <person name="Chow C.-E.T."/>
            <person name="Winget D.M."/>
            <person name="White R.A.III."/>
            <person name="Hallam S.J."/>
            <person name="Suttle C.A."/>
        </authorList>
    </citation>
    <scope>NUCLEOTIDE SEQUENCE</scope>
    <source>
        <strain evidence="1">Oxic1_8</strain>
    </source>
</reference>
<name>A0A0F7L9V6_9VIRU</name>
<dbReference type="EMBL" id="KR029603">
    <property type="protein sequence ID" value="AKH48373.1"/>
    <property type="molecule type" value="Genomic_DNA"/>
</dbReference>
<organism evidence="1">
    <name type="scientific">uncultured marine virus</name>
    <dbReference type="NCBI Taxonomy" id="186617"/>
    <lineage>
        <taxon>Viruses</taxon>
        <taxon>environmental samples</taxon>
    </lineage>
</organism>
<protein>
    <submittedName>
        <fullName evidence="1">Uncharacterized protein</fullName>
    </submittedName>
</protein>
<evidence type="ECO:0000313" key="1">
    <source>
        <dbReference type="EMBL" id="AKH48373.1"/>
    </source>
</evidence>
<accession>A0A0F7L9V6</accession>
<sequence>MRPAPGLKCSGICLSAWYCIATRLALLLALLCDRVSSFGLKFVRVLIVIPPVVLPVMPPPRTYRRRSETVPRRASIPSRRWFPAE</sequence>
<proteinExistence type="predicted"/>
<reference evidence="1" key="1">
    <citation type="journal article" date="2015" name="Front. Microbiol.">
        <title>Combining genomic sequencing methods to explore viral diversity and reveal potential virus-host interactions.</title>
        <authorList>
            <person name="Chow C.E."/>
            <person name="Winget D.M."/>
            <person name="White R.A.III."/>
            <person name="Hallam S.J."/>
            <person name="Suttle C.A."/>
        </authorList>
    </citation>
    <scope>NUCLEOTIDE SEQUENCE</scope>
    <source>
        <strain evidence="1">Oxic1_8</strain>
    </source>
</reference>